<evidence type="ECO:0000256" key="4">
    <source>
        <dbReference type="ARBA" id="ARBA00023014"/>
    </source>
</evidence>
<dbReference type="Pfam" id="PF00355">
    <property type="entry name" value="Rieske"/>
    <property type="match status" value="1"/>
</dbReference>
<dbReference type="InterPro" id="IPR014349">
    <property type="entry name" value="Rieske_Fe-S_prot"/>
</dbReference>
<evidence type="ECO:0000256" key="1">
    <source>
        <dbReference type="ARBA" id="ARBA00022714"/>
    </source>
</evidence>
<dbReference type="EMBL" id="DSMR01000088">
    <property type="protein sequence ID" value="HET46777.1"/>
    <property type="molecule type" value="Genomic_DNA"/>
</dbReference>
<evidence type="ECO:0000259" key="7">
    <source>
        <dbReference type="PROSITE" id="PS51296"/>
    </source>
</evidence>
<evidence type="ECO:0000256" key="2">
    <source>
        <dbReference type="ARBA" id="ARBA00022723"/>
    </source>
</evidence>
<dbReference type="PRINTS" id="PR00162">
    <property type="entry name" value="RIESKE"/>
</dbReference>
<accession>A0A7C2SPB0</accession>
<evidence type="ECO:0000256" key="3">
    <source>
        <dbReference type="ARBA" id="ARBA00023004"/>
    </source>
</evidence>
<keyword evidence="5" id="KW-1015">Disulfide bond</keyword>
<keyword evidence="4" id="KW-0411">Iron-sulfur</keyword>
<dbReference type="SUPFAM" id="SSF50022">
    <property type="entry name" value="ISP domain"/>
    <property type="match status" value="1"/>
</dbReference>
<evidence type="ECO:0000256" key="5">
    <source>
        <dbReference type="ARBA" id="ARBA00023157"/>
    </source>
</evidence>
<dbReference type="CDD" id="cd03467">
    <property type="entry name" value="Rieske"/>
    <property type="match status" value="1"/>
</dbReference>
<gene>
    <name evidence="8" type="ORF">ENQ31_01230</name>
</gene>
<dbReference type="InterPro" id="IPR017941">
    <property type="entry name" value="Rieske_2Fe-2S"/>
</dbReference>
<name>A0A7C2SPB0_9BACT</name>
<dbReference type="InterPro" id="IPR036922">
    <property type="entry name" value="Rieske_2Fe-2S_sf"/>
</dbReference>
<dbReference type="AlphaFoldDB" id="A0A7C2SPB0"/>
<dbReference type="GO" id="GO:0051537">
    <property type="term" value="F:2 iron, 2 sulfur cluster binding"/>
    <property type="evidence" value="ECO:0007669"/>
    <property type="project" value="UniProtKB-KW"/>
</dbReference>
<dbReference type="GO" id="GO:0016020">
    <property type="term" value="C:membrane"/>
    <property type="evidence" value="ECO:0007669"/>
    <property type="project" value="InterPro"/>
</dbReference>
<dbReference type="InterPro" id="IPR005805">
    <property type="entry name" value="Rieske_Fe-S_prot_C"/>
</dbReference>
<comment type="caution">
    <text evidence="8">The sequence shown here is derived from an EMBL/GenBank/DDBJ whole genome shotgun (WGS) entry which is preliminary data.</text>
</comment>
<dbReference type="GO" id="GO:0046872">
    <property type="term" value="F:metal ion binding"/>
    <property type="evidence" value="ECO:0007669"/>
    <property type="project" value="UniProtKB-KW"/>
</dbReference>
<proteinExistence type="predicted"/>
<reference evidence="8" key="1">
    <citation type="journal article" date="2020" name="mSystems">
        <title>Genome- and Community-Level Interaction Insights into Carbon Utilization and Element Cycling Functions of Hydrothermarchaeota in Hydrothermal Sediment.</title>
        <authorList>
            <person name="Zhou Z."/>
            <person name="Liu Y."/>
            <person name="Xu W."/>
            <person name="Pan J."/>
            <person name="Luo Z.H."/>
            <person name="Li M."/>
        </authorList>
    </citation>
    <scope>NUCLEOTIDE SEQUENCE [LARGE SCALE GENOMIC DNA]</scope>
    <source>
        <strain evidence="8">SpSt-299</strain>
    </source>
</reference>
<keyword evidence="1" id="KW-0001">2Fe-2S</keyword>
<keyword evidence="3" id="KW-0408">Iron</keyword>
<feature type="domain" description="Rieske" evidence="7">
    <location>
        <begin position="45"/>
        <end position="140"/>
    </location>
</feature>
<evidence type="ECO:0000313" key="8">
    <source>
        <dbReference type="EMBL" id="HET46777.1"/>
    </source>
</evidence>
<protein>
    <submittedName>
        <fullName evidence="8">Ubiquinol-cytochrome c reductase iron-sulfur subunit</fullName>
    </submittedName>
</protein>
<evidence type="ECO:0000256" key="6">
    <source>
        <dbReference type="ARBA" id="ARBA00034078"/>
    </source>
</evidence>
<dbReference type="PANTHER" id="PTHR10134">
    <property type="entry name" value="CYTOCHROME B-C1 COMPLEX SUBUNIT RIESKE, MITOCHONDRIAL"/>
    <property type="match status" value="1"/>
</dbReference>
<comment type="cofactor">
    <cofactor evidence="6">
        <name>[2Fe-2S] cluster</name>
        <dbReference type="ChEBI" id="CHEBI:190135"/>
    </cofactor>
</comment>
<organism evidence="8">
    <name type="scientific">Thermoanaerobaculum aquaticum</name>
    <dbReference type="NCBI Taxonomy" id="1312852"/>
    <lineage>
        <taxon>Bacteria</taxon>
        <taxon>Pseudomonadati</taxon>
        <taxon>Acidobacteriota</taxon>
        <taxon>Thermoanaerobaculia</taxon>
        <taxon>Thermoanaerobaculales</taxon>
        <taxon>Thermoanaerobaculaceae</taxon>
        <taxon>Thermoanaerobaculum</taxon>
    </lineage>
</organism>
<dbReference type="PROSITE" id="PS51296">
    <property type="entry name" value="RIESKE"/>
    <property type="match status" value="1"/>
</dbReference>
<keyword evidence="2" id="KW-0479">Metal-binding</keyword>
<sequence>MAESNRREFLVNLILGLSVIPGFAWAARHVLQYLVPPKSQRTTEVLLTRLSDLPVGSGREFKGVLGNDLIAARLPSGDVRVFSSICTHLGCHIQWDQVAGNFLCPCHMGRFDTEGKVLAGPPPTPLPSFAVRVSGNDVYVTVPVKEG</sequence>
<dbReference type="Gene3D" id="2.102.10.10">
    <property type="entry name" value="Rieske [2Fe-2S] iron-sulphur domain"/>
    <property type="match status" value="1"/>
</dbReference>